<comment type="caution">
    <text evidence="1">The sequence shown here is derived from an EMBL/GenBank/DDBJ whole genome shotgun (WGS) entry which is preliminary data.</text>
</comment>
<protein>
    <submittedName>
        <fullName evidence="1">Uncharacterized protein</fullName>
    </submittedName>
</protein>
<evidence type="ECO:0000313" key="1">
    <source>
        <dbReference type="EMBL" id="CAB9517317.1"/>
    </source>
</evidence>
<dbReference type="Proteomes" id="UP001153069">
    <property type="component" value="Unassembled WGS sequence"/>
</dbReference>
<dbReference type="EMBL" id="CAICTM010000847">
    <property type="protein sequence ID" value="CAB9517317.1"/>
    <property type="molecule type" value="Genomic_DNA"/>
</dbReference>
<reference evidence="1" key="1">
    <citation type="submission" date="2020-06" db="EMBL/GenBank/DDBJ databases">
        <authorList>
            <consortium name="Plant Systems Biology data submission"/>
        </authorList>
    </citation>
    <scope>NUCLEOTIDE SEQUENCE</scope>
    <source>
        <strain evidence="1">D6</strain>
    </source>
</reference>
<proteinExistence type="predicted"/>
<gene>
    <name evidence="1" type="ORF">SEMRO_848_G210420.1</name>
</gene>
<name>A0A9N8HLS3_9STRA</name>
<dbReference type="AlphaFoldDB" id="A0A9N8HLS3"/>
<sequence length="119" mass="13497">MILNSSRLLIARVATRPSSMAMGRRAFSDCEPVERIRCVFEEYRREHFSDETPSRFKKHVIKAVQGPEGGEVKIESLNQMLENIGRSDACLSQEDQKLVLKEAGVPDRSIPVATMLQMF</sequence>
<accession>A0A9N8HLS3</accession>
<keyword evidence="2" id="KW-1185">Reference proteome</keyword>
<evidence type="ECO:0000313" key="2">
    <source>
        <dbReference type="Proteomes" id="UP001153069"/>
    </source>
</evidence>
<dbReference type="OrthoDB" id="42583at2759"/>
<organism evidence="1 2">
    <name type="scientific">Seminavis robusta</name>
    <dbReference type="NCBI Taxonomy" id="568900"/>
    <lineage>
        <taxon>Eukaryota</taxon>
        <taxon>Sar</taxon>
        <taxon>Stramenopiles</taxon>
        <taxon>Ochrophyta</taxon>
        <taxon>Bacillariophyta</taxon>
        <taxon>Bacillariophyceae</taxon>
        <taxon>Bacillariophycidae</taxon>
        <taxon>Naviculales</taxon>
        <taxon>Naviculaceae</taxon>
        <taxon>Seminavis</taxon>
    </lineage>
</organism>